<comment type="caution">
    <text evidence="2">The sequence shown here is derived from an EMBL/GenBank/DDBJ whole genome shotgun (WGS) entry which is preliminary data.</text>
</comment>
<dbReference type="Proteomes" id="UP001642483">
    <property type="component" value="Unassembled WGS sequence"/>
</dbReference>
<protein>
    <submittedName>
        <fullName evidence="2">Uncharacterized protein</fullName>
    </submittedName>
</protein>
<evidence type="ECO:0000313" key="3">
    <source>
        <dbReference type="Proteomes" id="UP001642483"/>
    </source>
</evidence>
<accession>A0ABP0GU13</accession>
<feature type="region of interest" description="Disordered" evidence="1">
    <location>
        <begin position="47"/>
        <end position="70"/>
    </location>
</feature>
<feature type="compositionally biased region" description="Basic and acidic residues" evidence="1">
    <location>
        <begin position="56"/>
        <end position="68"/>
    </location>
</feature>
<feature type="region of interest" description="Disordered" evidence="1">
    <location>
        <begin position="425"/>
        <end position="484"/>
    </location>
</feature>
<organism evidence="2 3">
    <name type="scientific">Clavelina lepadiformis</name>
    <name type="common">Light-bulb sea squirt</name>
    <name type="synonym">Ascidia lepadiformis</name>
    <dbReference type="NCBI Taxonomy" id="159417"/>
    <lineage>
        <taxon>Eukaryota</taxon>
        <taxon>Metazoa</taxon>
        <taxon>Chordata</taxon>
        <taxon>Tunicata</taxon>
        <taxon>Ascidiacea</taxon>
        <taxon>Aplousobranchia</taxon>
        <taxon>Clavelinidae</taxon>
        <taxon>Clavelina</taxon>
    </lineage>
</organism>
<sequence length="494" mass="56603">MDGFFSSKHRTKLPSISSYSRLPKLSNKDAFELRRKYPDSERWSDLKFMPRNSSKTGDHEGNPVDIRRKTNSPVDVLPHVVPVCEHKEQTKLPRLKLTTKKTRNIVNIKNNVFDVTLPPKSLSYGGFKGILRETSNVTTVSKRKKLAMRVYSDSSRPIDLEELRYLLRPHKQGQKARSTNSIGNMATRELETKLPSISAPSGKSEANSFAWRTPWHHSYFGVNRHKFKERTANQHFLSNPEFDVGLMHLSLPLKNNATFSAESKNTPLKKKSLPTEETEADNMRNNEFHSQSKTLLPGFFAPPAKKKARKLLTHTMQFLNQRLFQTVFKPVFYTTRKQNDKPDNIVSNNLDIQEHMAVSTSSSYVTAEECGDRNNWCSSATNNTEKNTGPETLGANLFQTLETERSFRKSKNFLPHVLSNDTNNYKLNKKKSCNTTSSTKKGHHNQKRNILPPLMEHVNRRKDSQDADDEEDTTNDRHEIWDGNSFNDLNNGLI</sequence>
<dbReference type="EMBL" id="CAWYQH010000141">
    <property type="protein sequence ID" value="CAK8694563.1"/>
    <property type="molecule type" value="Genomic_DNA"/>
</dbReference>
<name>A0ABP0GU13_CLALP</name>
<evidence type="ECO:0000313" key="2">
    <source>
        <dbReference type="EMBL" id="CAK8694563.1"/>
    </source>
</evidence>
<gene>
    <name evidence="2" type="ORF">CVLEPA_LOCUS27926</name>
</gene>
<evidence type="ECO:0000256" key="1">
    <source>
        <dbReference type="SAM" id="MobiDB-lite"/>
    </source>
</evidence>
<keyword evidence="3" id="KW-1185">Reference proteome</keyword>
<proteinExistence type="predicted"/>
<reference evidence="2 3" key="1">
    <citation type="submission" date="2024-02" db="EMBL/GenBank/DDBJ databases">
        <authorList>
            <person name="Daric V."/>
            <person name="Darras S."/>
        </authorList>
    </citation>
    <scope>NUCLEOTIDE SEQUENCE [LARGE SCALE GENOMIC DNA]</scope>
</reference>